<dbReference type="Proteomes" id="UP001189624">
    <property type="component" value="Chromosome 7"/>
</dbReference>
<gene>
    <name evidence="1" type="ORF">AYBTSS11_LOCUS21070</name>
</gene>
<reference evidence="1" key="1">
    <citation type="submission" date="2023-10" db="EMBL/GenBank/DDBJ databases">
        <authorList>
            <person name="Domelevo Entfellner J.-B."/>
        </authorList>
    </citation>
    <scope>NUCLEOTIDE SEQUENCE</scope>
</reference>
<protein>
    <submittedName>
        <fullName evidence="1">Uncharacterized protein</fullName>
    </submittedName>
</protein>
<evidence type="ECO:0000313" key="2">
    <source>
        <dbReference type="Proteomes" id="UP001189624"/>
    </source>
</evidence>
<dbReference type="EMBL" id="OY731404">
    <property type="protein sequence ID" value="CAJ1967233.1"/>
    <property type="molecule type" value="Genomic_DNA"/>
</dbReference>
<sequence>MYLEPSVVERIVLRVDLKTLKYENLFEEELELVYHRNNEVFEEKVLTLDSKLLLE</sequence>
<organism evidence="1 2">
    <name type="scientific">Sphenostylis stenocarpa</name>
    <dbReference type="NCBI Taxonomy" id="92480"/>
    <lineage>
        <taxon>Eukaryota</taxon>
        <taxon>Viridiplantae</taxon>
        <taxon>Streptophyta</taxon>
        <taxon>Embryophyta</taxon>
        <taxon>Tracheophyta</taxon>
        <taxon>Spermatophyta</taxon>
        <taxon>Magnoliopsida</taxon>
        <taxon>eudicotyledons</taxon>
        <taxon>Gunneridae</taxon>
        <taxon>Pentapetalae</taxon>
        <taxon>rosids</taxon>
        <taxon>fabids</taxon>
        <taxon>Fabales</taxon>
        <taxon>Fabaceae</taxon>
        <taxon>Papilionoideae</taxon>
        <taxon>50 kb inversion clade</taxon>
        <taxon>NPAAA clade</taxon>
        <taxon>indigoferoid/millettioid clade</taxon>
        <taxon>Phaseoleae</taxon>
        <taxon>Sphenostylis</taxon>
    </lineage>
</organism>
<keyword evidence="2" id="KW-1185">Reference proteome</keyword>
<proteinExistence type="predicted"/>
<name>A0AA86SUP6_9FABA</name>
<accession>A0AA86SUP6</accession>
<dbReference type="Gramene" id="rna-AYBTSS11_LOCUS21070">
    <property type="protein sequence ID" value="CAJ1967233.1"/>
    <property type="gene ID" value="gene-AYBTSS11_LOCUS21070"/>
</dbReference>
<evidence type="ECO:0000313" key="1">
    <source>
        <dbReference type="EMBL" id="CAJ1967233.1"/>
    </source>
</evidence>
<dbReference type="AlphaFoldDB" id="A0AA86SUP6"/>